<keyword evidence="2" id="KW-1185">Reference proteome</keyword>
<sequence>MSLMPHIGMKMNAGVPFFRVIDDDANTTFMFMESGGNKVVTATSIDIDETLDDIEDIESPSLEDLTITYLPNKTFLGYDCIGKKFENDAYTFVSYFTVDAPVSFDQVFKSEMDRYPEPIKE</sequence>
<dbReference type="PATRIC" id="fig|1137281.3.peg.1894"/>
<name>M7MYE8_9FLAO</name>
<accession>M7MYE8</accession>
<organism evidence="1 2">
    <name type="scientific">Xanthomarina gelatinilytica</name>
    <dbReference type="NCBI Taxonomy" id="1137281"/>
    <lineage>
        <taxon>Bacteria</taxon>
        <taxon>Pseudomonadati</taxon>
        <taxon>Bacteroidota</taxon>
        <taxon>Flavobacteriia</taxon>
        <taxon>Flavobacteriales</taxon>
        <taxon>Flavobacteriaceae</taxon>
        <taxon>Xanthomarina</taxon>
    </lineage>
</organism>
<dbReference type="AlphaFoldDB" id="M7MYE8"/>
<dbReference type="EMBL" id="ANLA01000015">
    <property type="protein sequence ID" value="EMQ94509.1"/>
    <property type="molecule type" value="Genomic_DNA"/>
</dbReference>
<evidence type="ECO:0000313" key="1">
    <source>
        <dbReference type="EMBL" id="EMQ94509.1"/>
    </source>
</evidence>
<protein>
    <submittedName>
        <fullName evidence="1">Uncharacterized protein</fullName>
    </submittedName>
</protein>
<comment type="caution">
    <text evidence="1">The sequence shown here is derived from an EMBL/GenBank/DDBJ whole genome shotgun (WGS) entry which is preliminary data.</text>
</comment>
<evidence type="ECO:0000313" key="2">
    <source>
        <dbReference type="Proteomes" id="UP000012024"/>
    </source>
</evidence>
<gene>
    <name evidence="1" type="ORF">D778_00462</name>
</gene>
<dbReference type="Proteomes" id="UP000012024">
    <property type="component" value="Unassembled WGS sequence"/>
</dbReference>
<proteinExistence type="predicted"/>
<reference evidence="1 2" key="1">
    <citation type="submission" date="2012-12" db="EMBL/GenBank/DDBJ databases">
        <title>Genome assembly of Formosa sp. AK20.</title>
        <authorList>
            <person name="Kumar R."/>
            <person name="Khatri I."/>
            <person name="Vaidya B."/>
            <person name="Subramanian S."/>
            <person name="Pinnaka A."/>
        </authorList>
    </citation>
    <scope>NUCLEOTIDE SEQUENCE [LARGE SCALE GENOMIC DNA]</scope>
    <source>
        <strain evidence="1 2">AK20</strain>
    </source>
</reference>